<comment type="caution">
    <text evidence="1">The sequence shown here is derived from an EMBL/GenBank/DDBJ whole genome shotgun (WGS) entry which is preliminary data.</text>
</comment>
<organism evidence="1 2">
    <name type="scientific">Sphingobacterium paludis</name>
    <dbReference type="NCBI Taxonomy" id="1476465"/>
    <lineage>
        <taxon>Bacteria</taxon>
        <taxon>Pseudomonadati</taxon>
        <taxon>Bacteroidota</taxon>
        <taxon>Sphingobacteriia</taxon>
        <taxon>Sphingobacteriales</taxon>
        <taxon>Sphingobacteriaceae</taxon>
        <taxon>Sphingobacterium</taxon>
    </lineage>
</organism>
<dbReference type="Proteomes" id="UP000294752">
    <property type="component" value="Unassembled WGS sequence"/>
</dbReference>
<accession>A0A4R7D132</accession>
<sequence>MKQLITKGYLFCMFLFPSQSSISTPTFSGCEMTISYSEMAFASFKKAHQAATLEAAIPFLKEGNNQAKEAAAYSVSSSCGCSSAETYALSAFAFGTKALKADDLDKARKLIKKAMNMSLDILTVAPNCKD</sequence>
<reference evidence="1 2" key="1">
    <citation type="submission" date="2019-03" db="EMBL/GenBank/DDBJ databases">
        <title>Genomic Encyclopedia of Type Strains, Phase III (KMG-III): the genomes of soil and plant-associated and newly described type strains.</title>
        <authorList>
            <person name="Whitman W."/>
        </authorList>
    </citation>
    <scope>NUCLEOTIDE SEQUENCE [LARGE SCALE GENOMIC DNA]</scope>
    <source>
        <strain evidence="1 2">CGMCC 1.12801</strain>
    </source>
</reference>
<dbReference type="OrthoDB" id="680263at2"/>
<keyword evidence="2" id="KW-1185">Reference proteome</keyword>
<gene>
    <name evidence="1" type="ORF">B0I21_105338</name>
</gene>
<dbReference type="PROSITE" id="PS51257">
    <property type="entry name" value="PROKAR_LIPOPROTEIN"/>
    <property type="match status" value="1"/>
</dbReference>
<protein>
    <submittedName>
        <fullName evidence="1">Uncharacterized protein</fullName>
    </submittedName>
</protein>
<proteinExistence type="predicted"/>
<evidence type="ECO:0000313" key="2">
    <source>
        <dbReference type="Proteomes" id="UP000294752"/>
    </source>
</evidence>
<evidence type="ECO:0000313" key="1">
    <source>
        <dbReference type="EMBL" id="TDS13204.1"/>
    </source>
</evidence>
<dbReference type="EMBL" id="SNZV01000005">
    <property type="protein sequence ID" value="TDS13204.1"/>
    <property type="molecule type" value="Genomic_DNA"/>
</dbReference>
<name>A0A4R7D132_9SPHI</name>
<dbReference type="RefSeq" id="WP_133640683.1">
    <property type="nucleotide sequence ID" value="NZ_SNZV01000005.1"/>
</dbReference>
<dbReference type="AlphaFoldDB" id="A0A4R7D132"/>